<dbReference type="Proteomes" id="UP001501666">
    <property type="component" value="Unassembled WGS sequence"/>
</dbReference>
<evidence type="ECO:0008006" key="4">
    <source>
        <dbReference type="Google" id="ProtNLM"/>
    </source>
</evidence>
<accession>A0ABP6E5M5</accession>
<feature type="region of interest" description="Disordered" evidence="1">
    <location>
        <begin position="163"/>
        <end position="185"/>
    </location>
</feature>
<evidence type="ECO:0000313" key="2">
    <source>
        <dbReference type="EMBL" id="GAA2660624.1"/>
    </source>
</evidence>
<proteinExistence type="predicted"/>
<reference evidence="3" key="1">
    <citation type="journal article" date="2019" name="Int. J. Syst. Evol. Microbiol.">
        <title>The Global Catalogue of Microorganisms (GCM) 10K type strain sequencing project: providing services to taxonomists for standard genome sequencing and annotation.</title>
        <authorList>
            <consortium name="The Broad Institute Genomics Platform"/>
            <consortium name="The Broad Institute Genome Sequencing Center for Infectious Disease"/>
            <person name="Wu L."/>
            <person name="Ma J."/>
        </authorList>
    </citation>
    <scope>NUCLEOTIDE SEQUENCE [LARGE SCALE GENOMIC DNA]</scope>
    <source>
        <strain evidence="3">JCM 6835</strain>
    </source>
</reference>
<evidence type="ECO:0000313" key="3">
    <source>
        <dbReference type="Proteomes" id="UP001501666"/>
    </source>
</evidence>
<keyword evidence="3" id="KW-1185">Reference proteome</keyword>
<evidence type="ECO:0000256" key="1">
    <source>
        <dbReference type="SAM" id="MobiDB-lite"/>
    </source>
</evidence>
<dbReference type="Gene3D" id="3.10.450.50">
    <property type="match status" value="1"/>
</dbReference>
<name>A0ABP6E5M5_9ACTN</name>
<feature type="compositionally biased region" description="Basic and acidic residues" evidence="1">
    <location>
        <begin position="169"/>
        <end position="180"/>
    </location>
</feature>
<dbReference type="SUPFAM" id="SSF103642">
    <property type="entry name" value="Sec-C motif"/>
    <property type="match status" value="1"/>
</dbReference>
<dbReference type="InterPro" id="IPR004027">
    <property type="entry name" value="SEC_C_motif"/>
</dbReference>
<dbReference type="InterPro" id="IPR024047">
    <property type="entry name" value="MM3350-like_sf"/>
</dbReference>
<protein>
    <recommendedName>
        <fullName evidence="4">SEC-C motif-containing protein</fullName>
    </recommendedName>
</protein>
<sequence>MLPDMFFHPLKPAQVLDAVYEQFGELDESGEVTNESAARETVLQVLLDPRSQGDPGVFELAWELVELYDDDELDDAVELLTEVLNAHPDQRFALGALRAAYRDAEGLAEMESLHRDMSLLLPERRDIRFYYLAPAFLAEQGQTDRGAFLARQGAALARSLGLEEEAERIEERSPDPEHRQASSARLGSAMEELLSAAGAAATPTGKRALGGVRSRFRMAYLPPREYAKGLAEGLLDATFPLDHEDYRRELESSLHDSAELGQVSVVAIDLAEVDAFAKRTGRDPRRRSTRLAYLSTLPDRGAISWPPERNTPCWCASQRKYKKCCGRPGFRDQPVPDRGRAILRVDGPQPLRVQVPSRIRLDRLHAVIDADAGAGGHYSFSIQDGEIDADQAPHATLTQLASEPGQSFGYHNGRDHRVTVEEIVPVDPADNEPRVI</sequence>
<dbReference type="SUPFAM" id="SSF159941">
    <property type="entry name" value="MM3350-like"/>
    <property type="match status" value="1"/>
</dbReference>
<comment type="caution">
    <text evidence="2">The sequence shown here is derived from an EMBL/GenBank/DDBJ whole genome shotgun (WGS) entry which is preliminary data.</text>
</comment>
<dbReference type="EMBL" id="BAAATE010000007">
    <property type="protein sequence ID" value="GAA2660624.1"/>
    <property type="molecule type" value="Genomic_DNA"/>
</dbReference>
<organism evidence="2 3">
    <name type="scientific">Nonomuraea recticatena</name>
    <dbReference type="NCBI Taxonomy" id="46178"/>
    <lineage>
        <taxon>Bacteria</taxon>
        <taxon>Bacillati</taxon>
        <taxon>Actinomycetota</taxon>
        <taxon>Actinomycetes</taxon>
        <taxon>Streptosporangiales</taxon>
        <taxon>Streptosporangiaceae</taxon>
        <taxon>Nonomuraea</taxon>
    </lineage>
</organism>
<gene>
    <name evidence="2" type="ORF">GCM10010412_033160</name>
</gene>
<dbReference type="Pfam" id="PF02810">
    <property type="entry name" value="SEC-C"/>
    <property type="match status" value="1"/>
</dbReference>